<evidence type="ECO:0000313" key="2">
    <source>
        <dbReference type="Proteomes" id="UP000298179"/>
    </source>
</evidence>
<keyword evidence="2" id="KW-1185">Reference proteome</keyword>
<dbReference type="RefSeq" id="WP_134763205.1">
    <property type="nucleotide sequence ID" value="NZ_SOZD01000005.1"/>
</dbReference>
<reference evidence="1 2" key="1">
    <citation type="submission" date="2019-03" db="EMBL/GenBank/DDBJ databases">
        <title>Jiella endophytica sp. nov., a novel endophytic bacterium isolated from root of Ficus microcarpa Linn. f.</title>
        <authorList>
            <person name="Tuo L."/>
        </authorList>
    </citation>
    <scope>NUCLEOTIDE SEQUENCE [LARGE SCALE GENOMIC DNA]</scope>
    <source>
        <strain evidence="1 2">CBS5Q-3</strain>
    </source>
</reference>
<dbReference type="OrthoDB" id="6878627at2"/>
<sequence>MNMKSRRPPLGNDLQRIGDIGENKFKDLCDKAGLHCSKPVPDRTGKDWLVEFPLEGFDILMPYDKRPAAKCVVVQVKTVTSTKRPVTMKLSAAERLAKDLKPAVVCMMVYDRDEGEVIEARFVHILGDNLASILKRLRKGQKRMEDALHKLTIGFGADKGFEVPLTKEGFYDALSAVAAPSMDRYAAEKQRQIDTVGYGFDRLSGKLKFFEMSREDLADVFLGIKQVPLRELQISEKRFDIELPFLSISENVEGAMVSIEPEPVTECILSTVDPDSQEIKAVPSKLYAVEAAILGDGPAALYRWAMGEIKVDFATRKLTVKLQVKADGERPIAEWLSEFGFINELLSGERVVTAASDRGQVEVGKLNMNGVDEPDWFRPVLQMLEKYDGVFREAGGCQTSFSLQSLIEDRNRMAAISLMDERTLRVEANVSEIDGDIGEEGVAGLFIAAVCLAGQWVSIAAPTRVWGERDNDSWKLRAFSCARPTIELLQSDDNDEFHTYVERCRKLRGAECVIVQEPGKFLASECVLVRTDLQ</sequence>
<dbReference type="AlphaFoldDB" id="A0A4Y8RE31"/>
<organism evidence="1 2">
    <name type="scientific">Jiella endophytica</name>
    <dbReference type="NCBI Taxonomy" id="2558362"/>
    <lineage>
        <taxon>Bacteria</taxon>
        <taxon>Pseudomonadati</taxon>
        <taxon>Pseudomonadota</taxon>
        <taxon>Alphaproteobacteria</taxon>
        <taxon>Hyphomicrobiales</taxon>
        <taxon>Aurantimonadaceae</taxon>
        <taxon>Jiella</taxon>
    </lineage>
</organism>
<name>A0A4Y8RE31_9HYPH</name>
<proteinExistence type="predicted"/>
<gene>
    <name evidence="1" type="ORF">E3C22_16745</name>
</gene>
<evidence type="ECO:0000313" key="1">
    <source>
        <dbReference type="EMBL" id="TFF20556.1"/>
    </source>
</evidence>
<accession>A0A4Y8RE31</accession>
<dbReference type="Proteomes" id="UP000298179">
    <property type="component" value="Unassembled WGS sequence"/>
</dbReference>
<protein>
    <recommendedName>
        <fullName evidence="3">DUF4365 domain-containing protein</fullName>
    </recommendedName>
</protein>
<evidence type="ECO:0008006" key="3">
    <source>
        <dbReference type="Google" id="ProtNLM"/>
    </source>
</evidence>
<dbReference type="EMBL" id="SOZD01000005">
    <property type="protein sequence ID" value="TFF20556.1"/>
    <property type="molecule type" value="Genomic_DNA"/>
</dbReference>
<comment type="caution">
    <text evidence="1">The sequence shown here is derived from an EMBL/GenBank/DDBJ whole genome shotgun (WGS) entry which is preliminary data.</text>
</comment>